<evidence type="ECO:0000256" key="1">
    <source>
        <dbReference type="ARBA" id="ARBA00001946"/>
    </source>
</evidence>
<dbReference type="InterPro" id="IPR029060">
    <property type="entry name" value="PIN-like_dom_sf"/>
</dbReference>
<gene>
    <name evidence="8" type="ORF">KPNLKIIH_00009</name>
</gene>
<evidence type="ECO:0000259" key="7">
    <source>
        <dbReference type="Pfam" id="PF01850"/>
    </source>
</evidence>
<dbReference type="AlphaFoldDB" id="A0A7G9YXT3"/>
<dbReference type="InterPro" id="IPR002716">
    <property type="entry name" value="PIN_dom"/>
</dbReference>
<evidence type="ECO:0000256" key="2">
    <source>
        <dbReference type="ARBA" id="ARBA00022722"/>
    </source>
</evidence>
<dbReference type="InterPro" id="IPR050556">
    <property type="entry name" value="Type_II_TA_system_RNase"/>
</dbReference>
<comment type="similarity">
    <text evidence="6">Belongs to the PINc/VapC protein family.</text>
</comment>
<dbReference type="Gene3D" id="3.40.50.1010">
    <property type="entry name" value="5'-nuclease"/>
    <property type="match status" value="1"/>
</dbReference>
<dbReference type="GO" id="GO:0016787">
    <property type="term" value="F:hydrolase activity"/>
    <property type="evidence" value="ECO:0007669"/>
    <property type="project" value="UniProtKB-KW"/>
</dbReference>
<keyword evidence="5" id="KW-0460">Magnesium</keyword>
<evidence type="ECO:0000256" key="4">
    <source>
        <dbReference type="ARBA" id="ARBA00022801"/>
    </source>
</evidence>
<dbReference type="PANTHER" id="PTHR33653">
    <property type="entry name" value="RIBONUCLEASE VAPC2"/>
    <property type="match status" value="1"/>
</dbReference>
<evidence type="ECO:0000313" key="8">
    <source>
        <dbReference type="EMBL" id="QNO52817.1"/>
    </source>
</evidence>
<dbReference type="Pfam" id="PF01850">
    <property type="entry name" value="PIN"/>
    <property type="match status" value="1"/>
</dbReference>
<protein>
    <recommendedName>
        <fullName evidence="7">PIN domain-containing protein</fullName>
    </recommendedName>
</protein>
<accession>A0A7G9YXT3</accession>
<evidence type="ECO:0000256" key="3">
    <source>
        <dbReference type="ARBA" id="ARBA00022723"/>
    </source>
</evidence>
<dbReference type="CDD" id="cd09881">
    <property type="entry name" value="PIN_VapC4-5_FitB-like"/>
    <property type="match status" value="1"/>
</dbReference>
<dbReference type="SUPFAM" id="SSF88723">
    <property type="entry name" value="PIN domain-like"/>
    <property type="match status" value="1"/>
</dbReference>
<evidence type="ECO:0000256" key="6">
    <source>
        <dbReference type="ARBA" id="ARBA00038093"/>
    </source>
</evidence>
<feature type="domain" description="PIN" evidence="7">
    <location>
        <begin position="2"/>
        <end position="125"/>
    </location>
</feature>
<keyword evidence="2" id="KW-0540">Nuclease</keyword>
<sequence length="131" mass="15145">MVCFDTDFLVALLRKDEEAIEKLETYVEKEDVLSTTVISACELFEGAYKGEGIEKKIRRVQELLRRLEILELDLNSSELFGRTYNELRVQGKDIGVLDTLILSIVLAKGEKLITRNIKHFERVARLLIESW</sequence>
<name>A0A7G9YXT3_9EURY</name>
<dbReference type="EMBL" id="MT631522">
    <property type="protein sequence ID" value="QNO52817.1"/>
    <property type="molecule type" value="Genomic_DNA"/>
</dbReference>
<proteinExistence type="inferred from homology"/>
<keyword evidence="4" id="KW-0378">Hydrolase</keyword>
<dbReference type="GO" id="GO:0046872">
    <property type="term" value="F:metal ion binding"/>
    <property type="evidence" value="ECO:0007669"/>
    <property type="project" value="UniProtKB-KW"/>
</dbReference>
<organism evidence="8">
    <name type="scientific">Candidatus Methanophagaceae archaeon ANME-1 ERB6</name>
    <dbReference type="NCBI Taxonomy" id="2759912"/>
    <lineage>
        <taxon>Archaea</taxon>
        <taxon>Methanobacteriati</taxon>
        <taxon>Methanobacteriota</taxon>
        <taxon>Stenosarchaea group</taxon>
        <taxon>Methanomicrobia</taxon>
        <taxon>Candidatus Methanophagales</taxon>
        <taxon>Candidatus Methanophagaceae</taxon>
    </lineage>
</organism>
<comment type="cofactor">
    <cofactor evidence="1">
        <name>Mg(2+)</name>
        <dbReference type="ChEBI" id="CHEBI:18420"/>
    </cofactor>
</comment>
<keyword evidence="3" id="KW-0479">Metal-binding</keyword>
<evidence type="ECO:0000256" key="5">
    <source>
        <dbReference type="ARBA" id="ARBA00022842"/>
    </source>
</evidence>
<reference evidence="8" key="1">
    <citation type="submission" date="2020-06" db="EMBL/GenBank/DDBJ databases">
        <title>Unique genomic features of the anaerobic methanotrophic archaea.</title>
        <authorList>
            <person name="Chadwick G.L."/>
            <person name="Skennerton C.T."/>
            <person name="Laso-Perez R."/>
            <person name="Leu A.O."/>
            <person name="Speth D.R."/>
            <person name="Yu H."/>
            <person name="Morgan-Lang C."/>
            <person name="Hatzenpichler R."/>
            <person name="Goudeau D."/>
            <person name="Malmstrom R."/>
            <person name="Brazelton W.J."/>
            <person name="Woyke T."/>
            <person name="Hallam S.J."/>
            <person name="Tyson G.W."/>
            <person name="Wegener G."/>
            <person name="Boetius A."/>
            <person name="Orphan V."/>
        </authorList>
    </citation>
    <scope>NUCLEOTIDE SEQUENCE</scope>
</reference>
<dbReference type="PANTHER" id="PTHR33653:SF1">
    <property type="entry name" value="RIBONUCLEASE VAPC2"/>
    <property type="match status" value="1"/>
</dbReference>
<dbReference type="GO" id="GO:0004518">
    <property type="term" value="F:nuclease activity"/>
    <property type="evidence" value="ECO:0007669"/>
    <property type="project" value="UniProtKB-KW"/>
</dbReference>